<evidence type="ECO:0000313" key="2">
    <source>
        <dbReference type="Proteomes" id="UP000070080"/>
    </source>
</evidence>
<protein>
    <submittedName>
        <fullName evidence="1">Uncharacterized protein</fullName>
    </submittedName>
</protein>
<dbReference type="RefSeq" id="WP_066713378.1">
    <property type="nucleotide sequence ID" value="NZ_JARFNM010000001.1"/>
</dbReference>
<keyword evidence="2" id="KW-1185">Reference proteome</keyword>
<organism evidence="1 2">
    <name type="scientific">Amygdalobacter nucleatus</name>
    <dbReference type="NCBI Taxonomy" id="3029274"/>
    <lineage>
        <taxon>Bacteria</taxon>
        <taxon>Bacillati</taxon>
        <taxon>Bacillota</taxon>
        <taxon>Clostridia</taxon>
        <taxon>Eubacteriales</taxon>
        <taxon>Oscillospiraceae</taxon>
        <taxon>Amygdalobacter</taxon>
    </lineage>
</organism>
<reference evidence="2" key="1">
    <citation type="submission" date="2016-01" db="EMBL/GenBank/DDBJ databases">
        <authorList>
            <person name="Mitreva M."/>
            <person name="Pepin K.H."/>
            <person name="Mihindukulasuriya K.A."/>
            <person name="Fulton R."/>
            <person name="Fronick C."/>
            <person name="O'Laughlin M."/>
            <person name="Miner T."/>
            <person name="Herter B."/>
            <person name="Rosa B.A."/>
            <person name="Cordes M."/>
            <person name="Tomlinson C."/>
            <person name="Wollam A."/>
            <person name="Palsikar V.B."/>
            <person name="Mardis E.R."/>
            <person name="Wilson R.K."/>
        </authorList>
    </citation>
    <scope>NUCLEOTIDE SEQUENCE [LARGE SCALE GENOMIC DNA]</scope>
    <source>
        <strain evidence="2">KA00274</strain>
    </source>
</reference>
<dbReference type="Proteomes" id="UP000070080">
    <property type="component" value="Unassembled WGS sequence"/>
</dbReference>
<dbReference type="EMBL" id="LSCV01000008">
    <property type="protein sequence ID" value="KXB41986.1"/>
    <property type="molecule type" value="Genomic_DNA"/>
</dbReference>
<dbReference type="STRING" id="1497955.HMPREF1872_00458"/>
<name>A0A133YFM3_9FIRM</name>
<dbReference type="AlphaFoldDB" id="A0A133YFM3"/>
<accession>A0A133YFM3</accession>
<comment type="caution">
    <text evidence="1">The sequence shown here is derived from an EMBL/GenBank/DDBJ whole genome shotgun (WGS) entry which is preliminary data.</text>
</comment>
<sequence length="88" mass="10095">MLNTSLDDLLNNDELTQTLTTRENYELELALGQTKKVKKDYWICKKFPDDEIYNLMAVPKLSKSEKLIDNAIGFLGIALLLFPMQSKV</sequence>
<proteinExistence type="predicted"/>
<evidence type="ECO:0000313" key="1">
    <source>
        <dbReference type="EMBL" id="KXB41986.1"/>
    </source>
</evidence>
<gene>
    <name evidence="1" type="ORF">HMPREF1872_00458</name>
</gene>